<evidence type="ECO:0000313" key="1">
    <source>
        <dbReference type="EMBL" id="RDB68048.1"/>
    </source>
</evidence>
<name>A0A369MC28_EGGLN</name>
<evidence type="ECO:0000313" key="6">
    <source>
        <dbReference type="Proteomes" id="UP000253857"/>
    </source>
</evidence>
<organism evidence="1 8">
    <name type="scientific">Eggerthella lenta</name>
    <name type="common">Eubacterium lentum</name>
    <dbReference type="NCBI Taxonomy" id="84112"/>
    <lineage>
        <taxon>Bacteria</taxon>
        <taxon>Bacillati</taxon>
        <taxon>Actinomycetota</taxon>
        <taxon>Coriobacteriia</taxon>
        <taxon>Eggerthellales</taxon>
        <taxon>Eggerthellaceae</taxon>
        <taxon>Eggerthella</taxon>
    </lineage>
</organism>
<proteinExistence type="predicted"/>
<accession>A0A369MC28</accession>
<dbReference type="Proteomes" id="UP000253970">
    <property type="component" value="Unassembled WGS sequence"/>
</dbReference>
<protein>
    <submittedName>
        <fullName evidence="1">Uncharacterized protein</fullName>
    </submittedName>
</protein>
<comment type="caution">
    <text evidence="1">The sequence shown here is derived from an EMBL/GenBank/DDBJ whole genome shotgun (WGS) entry which is preliminary data.</text>
</comment>
<dbReference type="EMBL" id="PPUQ01000024">
    <property type="protein sequence ID" value="RDC35059.1"/>
    <property type="molecule type" value="Genomic_DNA"/>
</dbReference>
<dbReference type="EMBL" id="PPTY01000082">
    <property type="protein sequence ID" value="RDB80041.1"/>
    <property type="molecule type" value="Genomic_DNA"/>
</dbReference>
<evidence type="ECO:0000313" key="4">
    <source>
        <dbReference type="EMBL" id="RDC35059.1"/>
    </source>
</evidence>
<gene>
    <name evidence="4" type="ORF">C1853_13220</name>
    <name evidence="3" type="ORF">C1871_15870</name>
    <name evidence="2" type="ORF">C1872_13855</name>
    <name evidence="1" type="ORF">C1875_12460</name>
</gene>
<dbReference type="AlphaFoldDB" id="A0A369MC28"/>
<evidence type="ECO:0000313" key="2">
    <source>
        <dbReference type="EMBL" id="RDB75616.1"/>
    </source>
</evidence>
<reference evidence="5 6" key="1">
    <citation type="journal article" date="2018" name="Elife">
        <title>Discovery and characterization of a prevalent human gut bacterial enzyme sufficient for the inactivation of a family of plant toxins.</title>
        <authorList>
            <person name="Koppel N."/>
            <person name="Bisanz J.E."/>
            <person name="Pandelia M.E."/>
            <person name="Turnbaugh P.J."/>
            <person name="Balskus E.P."/>
        </authorList>
    </citation>
    <scope>NUCLEOTIDE SEQUENCE [LARGE SCALE GENOMIC DNA]</scope>
    <source>
        <strain evidence="4 7">16A</strain>
        <strain evidence="3 6">FAA1-1-60AUCSF</strain>
        <strain evidence="2 5">MR1 #12</strain>
        <strain evidence="1 8">W1 BHI 6</strain>
    </source>
</reference>
<dbReference type="RefSeq" id="WP_009307220.1">
    <property type="nucleotide sequence ID" value="NZ_CABMOO010000023.1"/>
</dbReference>
<dbReference type="EMBL" id="PPTU01000024">
    <property type="protein sequence ID" value="RDB68048.1"/>
    <property type="molecule type" value="Genomic_DNA"/>
</dbReference>
<evidence type="ECO:0000313" key="3">
    <source>
        <dbReference type="EMBL" id="RDB80041.1"/>
    </source>
</evidence>
<evidence type="ECO:0000313" key="7">
    <source>
        <dbReference type="Proteomes" id="UP000253915"/>
    </source>
</evidence>
<dbReference type="EMBL" id="PPTX01000027">
    <property type="protein sequence ID" value="RDB75616.1"/>
    <property type="molecule type" value="Genomic_DNA"/>
</dbReference>
<evidence type="ECO:0000313" key="5">
    <source>
        <dbReference type="Proteomes" id="UP000253752"/>
    </source>
</evidence>
<dbReference type="Proteomes" id="UP000253857">
    <property type="component" value="Unassembled WGS sequence"/>
</dbReference>
<dbReference type="Proteomes" id="UP000253915">
    <property type="component" value="Unassembled WGS sequence"/>
</dbReference>
<sequence>MHGIESRKKTYVEAVVDIDPDGRQRPLAIYWGDGRCFVVDRVLESRRAASMKVGGHGIRYTVEICGRTKHLWHSDDGRWYVEEIVPGNAGAL</sequence>
<dbReference type="Proteomes" id="UP000253752">
    <property type="component" value="Unassembled WGS sequence"/>
</dbReference>
<evidence type="ECO:0000313" key="8">
    <source>
        <dbReference type="Proteomes" id="UP000253970"/>
    </source>
</evidence>